<dbReference type="InterPro" id="IPR050344">
    <property type="entry name" value="Peptidase_M1_aminopeptidases"/>
</dbReference>
<comment type="cofactor">
    <cofactor evidence="2">
        <name>Zn(2+)</name>
        <dbReference type="ChEBI" id="CHEBI:29105"/>
    </cofactor>
</comment>
<organism evidence="15 16">
    <name type="scientific">Nocardioides bizhenqiangii</name>
    <dbReference type="NCBI Taxonomy" id="3095076"/>
    <lineage>
        <taxon>Bacteria</taxon>
        <taxon>Bacillati</taxon>
        <taxon>Actinomycetota</taxon>
        <taxon>Actinomycetes</taxon>
        <taxon>Propionibacteriales</taxon>
        <taxon>Nocardioidaceae</taxon>
        <taxon>Nocardioides</taxon>
    </lineage>
</organism>
<dbReference type="PANTHER" id="PTHR11533">
    <property type="entry name" value="PROTEASE M1 ZINC METALLOPROTEASE"/>
    <property type="match status" value="1"/>
</dbReference>
<dbReference type="RefSeq" id="WP_322454575.1">
    <property type="nucleotide sequence ID" value="NZ_CP141059.1"/>
</dbReference>
<evidence type="ECO:0000256" key="5">
    <source>
        <dbReference type="ARBA" id="ARBA00015611"/>
    </source>
</evidence>
<evidence type="ECO:0000313" key="15">
    <source>
        <dbReference type="EMBL" id="WQQ26303.1"/>
    </source>
</evidence>
<feature type="domain" description="Peptidase M1 membrane alanine aminopeptidase" evidence="13">
    <location>
        <begin position="236"/>
        <end position="429"/>
    </location>
</feature>
<evidence type="ECO:0000313" key="16">
    <source>
        <dbReference type="Proteomes" id="UP001327225"/>
    </source>
</evidence>
<evidence type="ECO:0000256" key="4">
    <source>
        <dbReference type="ARBA" id="ARBA00012564"/>
    </source>
</evidence>
<evidence type="ECO:0000256" key="11">
    <source>
        <dbReference type="ARBA" id="ARBA00029811"/>
    </source>
</evidence>
<proteinExistence type="inferred from homology"/>
<dbReference type="GO" id="GO:0004177">
    <property type="term" value="F:aminopeptidase activity"/>
    <property type="evidence" value="ECO:0007669"/>
    <property type="project" value="UniProtKB-KW"/>
</dbReference>
<sequence length="442" mass="49595">MSLRNSADLPTSDPYLPGHGDPAWSATHYALDLQYDVSGNRLRGQVVLDAVAEHDLTRVVLDLAHLRATKVTVDGAEPAKYAARDNRLVVTLRRPLSAGTNFRLLVKYEGQPRPLVDRHHGDAGWEELEDGVIVAGQPHGAPTWFPCNDRPDNKASYTISVTTQPEYVVVANGELALRRRRGATTRWTYQQLEPMATYLATVQIGRYELRELDASVPMLAAVPPDVGDGFEAAFGRQPEMLVAFTERFGPYPFPSYTVVVTPDDLEIPLESQTLSTFGRNFCRDDWDAIRLVAHELSHQWFGNTATLREWKDIWLHEGFACYSEWIWSEESGGDSADTWARRHHDRLADLEQDLVLADPGPELMFDDRLYKRGALTLHAVRLTVGDDAFFDLLRSWVTHHRGGTVSTAEFVAFAGDRTGTDLDDLFKCWLQQPELPDLPAAS</sequence>
<accession>A0ABZ0ZS40</accession>
<dbReference type="Gene3D" id="2.60.40.1730">
    <property type="entry name" value="tricorn interacting facor f3 domain"/>
    <property type="match status" value="1"/>
</dbReference>
<keyword evidence="8 15" id="KW-0378">Hydrolase</keyword>
<evidence type="ECO:0000259" key="14">
    <source>
        <dbReference type="Pfam" id="PF17900"/>
    </source>
</evidence>
<comment type="similarity">
    <text evidence="3">Belongs to the peptidase M1 family.</text>
</comment>
<dbReference type="InterPro" id="IPR045357">
    <property type="entry name" value="Aminopeptidase_N-like_N"/>
</dbReference>
<name>A0ABZ0ZS40_9ACTN</name>
<gene>
    <name evidence="15" type="ORF">SHK19_20375</name>
</gene>
<dbReference type="Gene3D" id="1.10.390.10">
    <property type="entry name" value="Neutral Protease Domain 2"/>
    <property type="match status" value="1"/>
</dbReference>
<dbReference type="InterPro" id="IPR027268">
    <property type="entry name" value="Peptidase_M4/M1_CTD_sf"/>
</dbReference>
<keyword evidence="15" id="KW-0031">Aminopeptidase</keyword>
<dbReference type="InterPro" id="IPR014782">
    <property type="entry name" value="Peptidase_M1_dom"/>
</dbReference>
<protein>
    <recommendedName>
        <fullName evidence="5">Aminopeptidase N</fullName>
        <ecNumber evidence="4">3.4.11.2</ecNumber>
    </recommendedName>
    <alternativeName>
        <fullName evidence="11">Alanine aminopeptidase</fullName>
    </alternativeName>
    <alternativeName>
        <fullName evidence="12">Lysyl aminopeptidase</fullName>
    </alternativeName>
</protein>
<evidence type="ECO:0000256" key="7">
    <source>
        <dbReference type="ARBA" id="ARBA00022723"/>
    </source>
</evidence>
<dbReference type="CDD" id="cd09603">
    <property type="entry name" value="M1_APN_like"/>
    <property type="match status" value="1"/>
</dbReference>
<dbReference type="Pfam" id="PF01433">
    <property type="entry name" value="Peptidase_M1"/>
    <property type="match status" value="1"/>
</dbReference>
<evidence type="ECO:0000256" key="1">
    <source>
        <dbReference type="ARBA" id="ARBA00000098"/>
    </source>
</evidence>
<dbReference type="InterPro" id="IPR042097">
    <property type="entry name" value="Aminopeptidase_N-like_N_sf"/>
</dbReference>
<dbReference type="EMBL" id="CP141059">
    <property type="protein sequence ID" value="WQQ26303.1"/>
    <property type="molecule type" value="Genomic_DNA"/>
</dbReference>
<dbReference type="SUPFAM" id="SSF63737">
    <property type="entry name" value="Leukotriene A4 hydrolase N-terminal domain"/>
    <property type="match status" value="1"/>
</dbReference>
<evidence type="ECO:0000256" key="2">
    <source>
        <dbReference type="ARBA" id="ARBA00001947"/>
    </source>
</evidence>
<evidence type="ECO:0000256" key="10">
    <source>
        <dbReference type="ARBA" id="ARBA00023049"/>
    </source>
</evidence>
<evidence type="ECO:0000256" key="3">
    <source>
        <dbReference type="ARBA" id="ARBA00010136"/>
    </source>
</evidence>
<evidence type="ECO:0000256" key="8">
    <source>
        <dbReference type="ARBA" id="ARBA00022801"/>
    </source>
</evidence>
<keyword evidence="10" id="KW-0482">Metalloprotease</keyword>
<evidence type="ECO:0000259" key="13">
    <source>
        <dbReference type="Pfam" id="PF01433"/>
    </source>
</evidence>
<dbReference type="SUPFAM" id="SSF55486">
    <property type="entry name" value="Metalloproteases ('zincins'), catalytic domain"/>
    <property type="match status" value="1"/>
</dbReference>
<keyword evidence="9" id="KW-0862">Zinc</keyword>
<evidence type="ECO:0000256" key="6">
    <source>
        <dbReference type="ARBA" id="ARBA00022670"/>
    </source>
</evidence>
<reference evidence="16" key="1">
    <citation type="submission" date="2023-12" db="EMBL/GenBank/DDBJ databases">
        <title>Novel species in genus Nocardioides.</title>
        <authorList>
            <person name="Zhou H."/>
        </authorList>
    </citation>
    <scope>NUCLEOTIDE SEQUENCE [LARGE SCALE GENOMIC DNA]</scope>
    <source>
        <strain evidence="16">HM61</strain>
    </source>
</reference>
<dbReference type="InterPro" id="IPR001930">
    <property type="entry name" value="Peptidase_M1"/>
</dbReference>
<dbReference type="Proteomes" id="UP001327225">
    <property type="component" value="Chromosome"/>
</dbReference>
<comment type="catalytic activity">
    <reaction evidence="1">
        <text>Release of an N-terminal amino acid, Xaa-|-Yaa- from a peptide, amide or arylamide. Xaa is preferably Ala, but may be most amino acids including Pro (slow action). When a terminal hydrophobic residue is followed by a prolyl residue, the two may be released as an intact Xaa-Pro dipeptide.</text>
        <dbReference type="EC" id="3.4.11.2"/>
    </reaction>
</comment>
<keyword evidence="16" id="KW-1185">Reference proteome</keyword>
<feature type="domain" description="Aminopeptidase N-like N-terminal" evidence="14">
    <location>
        <begin position="27"/>
        <end position="199"/>
    </location>
</feature>
<dbReference type="PRINTS" id="PR00756">
    <property type="entry name" value="ALADIPTASE"/>
</dbReference>
<dbReference type="Pfam" id="PF17900">
    <property type="entry name" value="Peptidase_M1_N"/>
    <property type="match status" value="1"/>
</dbReference>
<keyword evidence="7" id="KW-0479">Metal-binding</keyword>
<evidence type="ECO:0000256" key="12">
    <source>
        <dbReference type="ARBA" id="ARBA00031533"/>
    </source>
</evidence>
<keyword evidence="6" id="KW-0645">Protease</keyword>
<evidence type="ECO:0000256" key="9">
    <source>
        <dbReference type="ARBA" id="ARBA00022833"/>
    </source>
</evidence>
<dbReference type="EC" id="3.4.11.2" evidence="4"/>